<dbReference type="AlphaFoldDB" id="A0A803P4A0"/>
<dbReference type="Proteomes" id="UP000596661">
    <property type="component" value="Chromosome 3"/>
</dbReference>
<protein>
    <submittedName>
        <fullName evidence="1">Uncharacterized protein</fullName>
    </submittedName>
</protein>
<evidence type="ECO:0000313" key="2">
    <source>
        <dbReference type="Proteomes" id="UP000596661"/>
    </source>
</evidence>
<sequence length="105" mass="11728">MDLSSKSAAKSIVFTIISSQPIALTANMDELEDQENCHPNKSFKRQFDNLSLRKMLKRCRASSSHSPSLSLVEVITNQQVSDFNEDSADLEDVSAVIAQQYRFSS</sequence>
<organism evidence="1 2">
    <name type="scientific">Cannabis sativa</name>
    <name type="common">Hemp</name>
    <name type="synonym">Marijuana</name>
    <dbReference type="NCBI Taxonomy" id="3483"/>
    <lineage>
        <taxon>Eukaryota</taxon>
        <taxon>Viridiplantae</taxon>
        <taxon>Streptophyta</taxon>
        <taxon>Embryophyta</taxon>
        <taxon>Tracheophyta</taxon>
        <taxon>Spermatophyta</taxon>
        <taxon>Magnoliopsida</taxon>
        <taxon>eudicotyledons</taxon>
        <taxon>Gunneridae</taxon>
        <taxon>Pentapetalae</taxon>
        <taxon>rosids</taxon>
        <taxon>fabids</taxon>
        <taxon>Rosales</taxon>
        <taxon>Cannabaceae</taxon>
        <taxon>Cannabis</taxon>
    </lineage>
</organism>
<keyword evidence="2" id="KW-1185">Reference proteome</keyword>
<dbReference type="Gramene" id="evm.model.03.1177">
    <property type="protein sequence ID" value="cds.evm.model.03.1177"/>
    <property type="gene ID" value="evm.TU.03.1177"/>
</dbReference>
<reference evidence="1" key="2">
    <citation type="submission" date="2021-03" db="UniProtKB">
        <authorList>
            <consortium name="EnsemblPlants"/>
        </authorList>
    </citation>
    <scope>IDENTIFICATION</scope>
</reference>
<accession>A0A803P4A0</accession>
<proteinExistence type="predicted"/>
<evidence type="ECO:0000313" key="1">
    <source>
        <dbReference type="EnsemblPlants" id="cds.evm.model.03.1177"/>
    </source>
</evidence>
<dbReference type="EnsemblPlants" id="evm.model.03.1177">
    <property type="protein sequence ID" value="cds.evm.model.03.1177"/>
    <property type="gene ID" value="evm.TU.03.1177"/>
</dbReference>
<name>A0A803P4A0_CANSA</name>
<reference evidence="1" key="1">
    <citation type="submission" date="2018-11" db="EMBL/GenBank/DDBJ databases">
        <authorList>
            <person name="Grassa J C."/>
        </authorList>
    </citation>
    <scope>NUCLEOTIDE SEQUENCE [LARGE SCALE GENOMIC DNA]</scope>
</reference>
<dbReference type="EMBL" id="UZAU01000288">
    <property type="status" value="NOT_ANNOTATED_CDS"/>
    <property type="molecule type" value="Genomic_DNA"/>
</dbReference>